<evidence type="ECO:0000259" key="1">
    <source>
        <dbReference type="Pfam" id="PF06114"/>
    </source>
</evidence>
<dbReference type="Gene3D" id="1.10.10.2910">
    <property type="match status" value="1"/>
</dbReference>
<proteinExistence type="predicted"/>
<accession>A0A1M5YP38</accession>
<evidence type="ECO:0000313" key="3">
    <source>
        <dbReference type="Proteomes" id="UP000189796"/>
    </source>
</evidence>
<reference evidence="2 3" key="1">
    <citation type="submission" date="2016-11" db="EMBL/GenBank/DDBJ databases">
        <authorList>
            <person name="Jaros S."/>
            <person name="Januszkiewicz K."/>
            <person name="Wedrychowicz H."/>
        </authorList>
    </citation>
    <scope>NUCLEOTIDE SEQUENCE [LARGE SCALE GENOMIC DNA]</scope>
    <source>
        <strain evidence="2 3">GAS138</strain>
    </source>
</reference>
<gene>
    <name evidence="2" type="ORF">SAMN05443248_8570</name>
</gene>
<evidence type="ECO:0000313" key="2">
    <source>
        <dbReference type="EMBL" id="SHI13650.1"/>
    </source>
</evidence>
<dbReference type="Pfam" id="PF06114">
    <property type="entry name" value="Peptidase_M78"/>
    <property type="match status" value="1"/>
</dbReference>
<dbReference type="PANTHER" id="PTHR43236">
    <property type="entry name" value="ANTITOXIN HIGA1"/>
    <property type="match status" value="1"/>
</dbReference>
<dbReference type="AlphaFoldDB" id="A0A1M5YP38"/>
<dbReference type="InterPro" id="IPR052345">
    <property type="entry name" value="Rad_response_metalloprotease"/>
</dbReference>
<name>A0A1M5YP38_9BRAD</name>
<dbReference type="EMBL" id="LT670817">
    <property type="protein sequence ID" value="SHI13650.1"/>
    <property type="molecule type" value="Genomic_DNA"/>
</dbReference>
<sequence>MDLGITEPKDIDLDTIAWTRGAIVNYRPIDRCEATIVGSMRRAVISINSRSMPERRRFSLAHELGHWHHHRGRVLFCGKNDVCNFANDALNPERQADGFASDLILPTYMVDPRLRKMKRLTLSAARELADEFCTSLTATLFKMTVLNRFPMMIVCHNRERRRWFEPSKMIQPWWRPVKTLDRQTFAADMLFNGAAEQNFPRKMPADAWFDFKGCDRFEVEEQSFLLPNEEVMTILKLPDEAIA</sequence>
<organism evidence="2 3">
    <name type="scientific">Bradyrhizobium erythrophlei</name>
    <dbReference type="NCBI Taxonomy" id="1437360"/>
    <lineage>
        <taxon>Bacteria</taxon>
        <taxon>Pseudomonadati</taxon>
        <taxon>Pseudomonadota</taxon>
        <taxon>Alphaproteobacteria</taxon>
        <taxon>Hyphomicrobiales</taxon>
        <taxon>Nitrobacteraceae</taxon>
        <taxon>Bradyrhizobium</taxon>
    </lineage>
</organism>
<feature type="domain" description="IrrE N-terminal-like" evidence="1">
    <location>
        <begin position="42"/>
        <end position="142"/>
    </location>
</feature>
<protein>
    <recommendedName>
        <fullName evidence="1">IrrE N-terminal-like domain-containing protein</fullName>
    </recommendedName>
</protein>
<dbReference type="PANTHER" id="PTHR43236:SF1">
    <property type="entry name" value="BLL7220 PROTEIN"/>
    <property type="match status" value="1"/>
</dbReference>
<dbReference type="InterPro" id="IPR010359">
    <property type="entry name" value="IrrE_HExxH"/>
</dbReference>
<dbReference type="Proteomes" id="UP000189796">
    <property type="component" value="Chromosome I"/>
</dbReference>